<evidence type="ECO:0000259" key="1">
    <source>
        <dbReference type="Pfam" id="PF08937"/>
    </source>
</evidence>
<name>A0A1Z3HNY2_9CYAN</name>
<dbReference type="AlphaFoldDB" id="A0A1Z3HNY2"/>
<evidence type="ECO:0000313" key="2">
    <source>
        <dbReference type="EMBL" id="ASC72001.1"/>
    </source>
</evidence>
<feature type="domain" description="Thoeris protein ThsB TIR-like" evidence="1">
    <location>
        <begin position="7"/>
        <end position="101"/>
    </location>
</feature>
<accession>A0A1Z3HNY2</accession>
<dbReference type="STRING" id="1641165.XM38_08870"/>
<reference evidence="2 3" key="1">
    <citation type="journal article" date="2016" name="Biochim. Biophys. Acta">
        <title>Characterization of red-shifted phycobilisomes isolated from the chlorophyll f-containing cyanobacterium Halomicronema hongdechloris.</title>
        <authorList>
            <person name="Li Y."/>
            <person name="Lin Y."/>
            <person name="Garvey C.J."/>
            <person name="Birch D."/>
            <person name="Corkery R.W."/>
            <person name="Loughlin P.C."/>
            <person name="Scheer H."/>
            <person name="Willows R.D."/>
            <person name="Chen M."/>
        </authorList>
    </citation>
    <scope>NUCLEOTIDE SEQUENCE [LARGE SCALE GENOMIC DNA]</scope>
    <source>
        <strain evidence="2 3">C2206</strain>
    </source>
</reference>
<gene>
    <name evidence="2" type="ORF">XM38_029550</name>
</gene>
<dbReference type="Gene3D" id="3.40.50.9200">
    <property type="entry name" value="Hypothetical protein MTH538"/>
    <property type="match status" value="1"/>
</dbReference>
<dbReference type="InterPro" id="IPR015032">
    <property type="entry name" value="ThsB__TIR-like_domain"/>
</dbReference>
<sequence>MAKIPVFYSFHFDNDVMRVQQIRNIGILEGNSPASPNDWERLKRTGETAVERWIEDNMKYKRCVIVLIGSDTANRPWVKYEIKKAWNDQRALLGIYIHNLKCPRNGFSKKGKNPFDELQLESGTKLSSLVTCYDPSPLNAYDEIAKNVENWIRWAIKNKQN</sequence>
<dbReference type="RefSeq" id="WP_080807865.1">
    <property type="nucleotide sequence ID" value="NZ_CP021983.2"/>
</dbReference>
<proteinExistence type="predicted"/>
<dbReference type="InterPro" id="IPR036490">
    <property type="entry name" value="ThsB_TIR-like_sf"/>
</dbReference>
<dbReference type="SUPFAM" id="SSF52206">
    <property type="entry name" value="Hypothetical protein MTH538"/>
    <property type="match status" value="1"/>
</dbReference>
<evidence type="ECO:0000313" key="3">
    <source>
        <dbReference type="Proteomes" id="UP000191901"/>
    </source>
</evidence>
<keyword evidence="3" id="KW-1185">Reference proteome</keyword>
<dbReference type="Proteomes" id="UP000191901">
    <property type="component" value="Chromosome"/>
</dbReference>
<dbReference type="KEGG" id="hhg:XM38_029550"/>
<dbReference type="Pfam" id="PF08937">
    <property type="entry name" value="ThsB_TIR"/>
    <property type="match status" value="1"/>
</dbReference>
<dbReference type="OrthoDB" id="9811746at2"/>
<dbReference type="EMBL" id="CP021983">
    <property type="protein sequence ID" value="ASC72001.1"/>
    <property type="molecule type" value="Genomic_DNA"/>
</dbReference>
<organism evidence="2 3">
    <name type="scientific">Halomicronema hongdechloris C2206</name>
    <dbReference type="NCBI Taxonomy" id="1641165"/>
    <lineage>
        <taxon>Bacteria</taxon>
        <taxon>Bacillati</taxon>
        <taxon>Cyanobacteriota</taxon>
        <taxon>Cyanophyceae</taxon>
        <taxon>Nodosilineales</taxon>
        <taxon>Nodosilineaceae</taxon>
        <taxon>Halomicronema</taxon>
    </lineage>
</organism>
<protein>
    <recommendedName>
        <fullName evidence="1">Thoeris protein ThsB TIR-like domain-containing protein</fullName>
    </recommendedName>
</protein>